<dbReference type="PANTHER" id="PTHR24148">
    <property type="entry name" value="ANKYRIN REPEAT DOMAIN-CONTAINING PROTEIN 39 HOMOLOG-RELATED"/>
    <property type="match status" value="1"/>
</dbReference>
<dbReference type="Pfam" id="PF26639">
    <property type="entry name" value="Het-6_barrel"/>
    <property type="match status" value="1"/>
</dbReference>
<name>A0ABR3R7E3_9PLEO</name>
<keyword evidence="1" id="KW-0812">Transmembrane</keyword>
<keyword evidence="1" id="KW-1133">Transmembrane helix</keyword>
<feature type="transmembrane region" description="Helical" evidence="1">
    <location>
        <begin position="324"/>
        <end position="345"/>
    </location>
</feature>
<dbReference type="PANTHER" id="PTHR24148:SF64">
    <property type="entry name" value="HETEROKARYON INCOMPATIBILITY DOMAIN-CONTAINING PROTEIN"/>
    <property type="match status" value="1"/>
</dbReference>
<reference evidence="2 3" key="1">
    <citation type="submission" date="2024-02" db="EMBL/GenBank/DDBJ databases">
        <title>De novo assembly and annotation of 12 fungi associated with fruit tree decline syndrome in Ontario, Canada.</title>
        <authorList>
            <person name="Sulman M."/>
            <person name="Ellouze W."/>
            <person name="Ilyukhin E."/>
        </authorList>
    </citation>
    <scope>NUCLEOTIDE SEQUENCE [LARGE SCALE GENOMIC DNA]</scope>
    <source>
        <strain evidence="2 3">M97-236</strain>
    </source>
</reference>
<feature type="transmembrane region" description="Helical" evidence="1">
    <location>
        <begin position="300"/>
        <end position="317"/>
    </location>
</feature>
<protein>
    <recommendedName>
        <fullName evidence="4">CHASE2 domain-containing protein</fullName>
    </recommendedName>
</protein>
<keyword evidence="1" id="KW-0472">Membrane</keyword>
<comment type="caution">
    <text evidence="2">The sequence shown here is derived from an EMBL/GenBank/DDBJ whole genome shotgun (WGS) entry which is preliminary data.</text>
</comment>
<feature type="transmembrane region" description="Helical" evidence="1">
    <location>
        <begin position="351"/>
        <end position="377"/>
    </location>
</feature>
<gene>
    <name evidence="2" type="ORF">SLS59_006192</name>
</gene>
<sequence length="509" mass="57036">MADTRLRAGGYMSEAYMVICWDLDKVAPAGELSKTGSRPHERLPIRRDLKALEDFERFMRSSFLRDRAAGNAFTFKRMDMLTVLHKTRPFLATNPVDRIYALLGLASDIDVDDPDFRVEYSALQTPAVICHRFAAGLTKRHQGASVLGTAGAYAQANEPDSDFPSWVPDWTTPIRPNDMVVSMNLMMHGSVIPDDKEDMRKELLYCAAGNSKMNARFLDQDRTLVVRGARVDTLAYVLKGQLFAPPHIYRDLLSRFAGPEAPAELIEDTLWRTLIANGTSKGEEAPPEYATQYLVYKQRMGSAFVLSLLALAVLFVISLPFTIFIIRLVPLTYFVLIFTITYFTSWDESPLATFVATVLLRTSSLPAILIGCGVLAYRTKEFVIDVVAKIDYKWQYFAGFVMSFRLDSDPNAPRRNGPPECADFMEAFLLLAGKYNLALTAAGFVGLFPLNAKRGDEVFILEGGYTPFVLREQGHEGKYRLVGEAYVHGAMKGELWEVLEPHLKDVCIV</sequence>
<evidence type="ECO:0008006" key="4">
    <source>
        <dbReference type="Google" id="ProtNLM"/>
    </source>
</evidence>
<dbReference type="Proteomes" id="UP001521222">
    <property type="component" value="Unassembled WGS sequence"/>
</dbReference>
<evidence type="ECO:0000313" key="3">
    <source>
        <dbReference type="Proteomes" id="UP001521222"/>
    </source>
</evidence>
<accession>A0ABR3R7E3</accession>
<evidence type="ECO:0000313" key="2">
    <source>
        <dbReference type="EMBL" id="KAL1600118.1"/>
    </source>
</evidence>
<proteinExistence type="predicted"/>
<dbReference type="EMBL" id="JAKIXB020000019">
    <property type="protein sequence ID" value="KAL1600118.1"/>
    <property type="molecule type" value="Genomic_DNA"/>
</dbReference>
<evidence type="ECO:0000256" key="1">
    <source>
        <dbReference type="SAM" id="Phobius"/>
    </source>
</evidence>
<keyword evidence="3" id="KW-1185">Reference proteome</keyword>
<organism evidence="2 3">
    <name type="scientific">Nothophoma quercina</name>
    <dbReference type="NCBI Taxonomy" id="749835"/>
    <lineage>
        <taxon>Eukaryota</taxon>
        <taxon>Fungi</taxon>
        <taxon>Dikarya</taxon>
        <taxon>Ascomycota</taxon>
        <taxon>Pezizomycotina</taxon>
        <taxon>Dothideomycetes</taxon>
        <taxon>Pleosporomycetidae</taxon>
        <taxon>Pleosporales</taxon>
        <taxon>Pleosporineae</taxon>
        <taxon>Didymellaceae</taxon>
        <taxon>Nothophoma</taxon>
    </lineage>
</organism>
<dbReference type="InterPro" id="IPR052895">
    <property type="entry name" value="HetReg/Transcr_Mod"/>
</dbReference>